<organism evidence="2 3">
    <name type="scientific">Caballeronia grimmiae</name>
    <dbReference type="NCBI Taxonomy" id="1071679"/>
    <lineage>
        <taxon>Bacteria</taxon>
        <taxon>Pseudomonadati</taxon>
        <taxon>Pseudomonadota</taxon>
        <taxon>Betaproteobacteria</taxon>
        <taxon>Burkholderiales</taxon>
        <taxon>Burkholderiaceae</taxon>
        <taxon>Caballeronia</taxon>
    </lineage>
</organism>
<feature type="region of interest" description="Disordered" evidence="1">
    <location>
        <begin position="72"/>
        <end position="96"/>
    </location>
</feature>
<accession>A0A069NCB5</accession>
<protein>
    <submittedName>
        <fullName evidence="2">Uncharacterized protein</fullName>
    </submittedName>
</protein>
<evidence type="ECO:0000313" key="2">
    <source>
        <dbReference type="EMBL" id="KDR26028.1"/>
    </source>
</evidence>
<feature type="compositionally biased region" description="Basic and acidic residues" evidence="1">
    <location>
        <begin position="82"/>
        <end position="96"/>
    </location>
</feature>
<comment type="caution">
    <text evidence="2">The sequence shown here is derived from an EMBL/GenBank/DDBJ whole genome shotgun (WGS) entry which is preliminary data.</text>
</comment>
<reference evidence="2 3" key="1">
    <citation type="submission" date="2014-03" db="EMBL/GenBank/DDBJ databases">
        <title>Draft Genome Sequences of Four Burkholderia Strains.</title>
        <authorList>
            <person name="Liu X.Y."/>
            <person name="Li C.X."/>
            <person name="Xu J.H."/>
        </authorList>
    </citation>
    <scope>NUCLEOTIDE SEQUENCE [LARGE SCALE GENOMIC DNA]</scope>
    <source>
        <strain evidence="2 3">R27</strain>
    </source>
</reference>
<gene>
    <name evidence="2" type="ORF">BG57_28550</name>
</gene>
<proteinExistence type="predicted"/>
<evidence type="ECO:0000256" key="1">
    <source>
        <dbReference type="SAM" id="MobiDB-lite"/>
    </source>
</evidence>
<dbReference type="Proteomes" id="UP000027439">
    <property type="component" value="Unassembled WGS sequence"/>
</dbReference>
<dbReference type="EMBL" id="JFHE01000061">
    <property type="protein sequence ID" value="KDR26028.1"/>
    <property type="molecule type" value="Genomic_DNA"/>
</dbReference>
<name>A0A069NCB5_9BURK</name>
<evidence type="ECO:0000313" key="3">
    <source>
        <dbReference type="Proteomes" id="UP000027439"/>
    </source>
</evidence>
<sequence length="126" mass="14064">MGVPRLRRRAGGDQLADRRFTMLAENCAGKPVLAWMSAGAGTRFVEHDPVRTHVRRERADVRAVRVCAAVERGGEEQASETRNVDANERDENRLDDDQRGVVAVQFAVAPCVVRKEPADALSRQRR</sequence>
<dbReference type="AlphaFoldDB" id="A0A069NCB5"/>